<name>A0ABU6UEB7_9FABA</name>
<dbReference type="EMBL" id="JASCZI010121022">
    <property type="protein sequence ID" value="MED6158965.1"/>
    <property type="molecule type" value="Genomic_DNA"/>
</dbReference>
<sequence length="134" mass="15546">MEREDCRGFTSFKCKNHHRRLRLSGGALLRRCPVQILTPRVPPPQRRIPPPSPHRDPVETASSFSYNLGCRRYFFFFVRPYLAVVVVVTGEIFFFFTRRRFVDFVFFIFLSPLPLLRLHLLRASLSGGGGGCDR</sequence>
<feature type="region of interest" description="Disordered" evidence="1">
    <location>
        <begin position="39"/>
        <end position="59"/>
    </location>
</feature>
<proteinExistence type="predicted"/>
<keyword evidence="4" id="KW-1185">Reference proteome</keyword>
<gene>
    <name evidence="3" type="ORF">PIB30_037937</name>
</gene>
<feature type="transmembrane region" description="Helical" evidence="2">
    <location>
        <begin position="73"/>
        <end position="95"/>
    </location>
</feature>
<feature type="compositionally biased region" description="Pro residues" evidence="1">
    <location>
        <begin position="40"/>
        <end position="52"/>
    </location>
</feature>
<dbReference type="Proteomes" id="UP001341840">
    <property type="component" value="Unassembled WGS sequence"/>
</dbReference>
<keyword evidence="2" id="KW-0472">Membrane</keyword>
<evidence type="ECO:0000256" key="2">
    <source>
        <dbReference type="SAM" id="Phobius"/>
    </source>
</evidence>
<comment type="caution">
    <text evidence="3">The sequence shown here is derived from an EMBL/GenBank/DDBJ whole genome shotgun (WGS) entry which is preliminary data.</text>
</comment>
<accession>A0ABU6UEB7</accession>
<reference evidence="3 4" key="1">
    <citation type="journal article" date="2023" name="Plants (Basel)">
        <title>Bridging the Gap: Combining Genomics and Transcriptomics Approaches to Understand Stylosanthes scabra, an Orphan Legume from the Brazilian Caatinga.</title>
        <authorList>
            <person name="Ferreira-Neto J.R.C."/>
            <person name="da Silva M.D."/>
            <person name="Binneck E."/>
            <person name="de Melo N.F."/>
            <person name="da Silva R.H."/>
            <person name="de Melo A.L.T.M."/>
            <person name="Pandolfi V."/>
            <person name="Bustamante F.O."/>
            <person name="Brasileiro-Vidal A.C."/>
            <person name="Benko-Iseppon A.M."/>
        </authorList>
    </citation>
    <scope>NUCLEOTIDE SEQUENCE [LARGE SCALE GENOMIC DNA]</scope>
    <source>
        <tissue evidence="3">Leaves</tissue>
    </source>
</reference>
<keyword evidence="2" id="KW-0812">Transmembrane</keyword>
<organism evidence="3 4">
    <name type="scientific">Stylosanthes scabra</name>
    <dbReference type="NCBI Taxonomy" id="79078"/>
    <lineage>
        <taxon>Eukaryota</taxon>
        <taxon>Viridiplantae</taxon>
        <taxon>Streptophyta</taxon>
        <taxon>Embryophyta</taxon>
        <taxon>Tracheophyta</taxon>
        <taxon>Spermatophyta</taxon>
        <taxon>Magnoliopsida</taxon>
        <taxon>eudicotyledons</taxon>
        <taxon>Gunneridae</taxon>
        <taxon>Pentapetalae</taxon>
        <taxon>rosids</taxon>
        <taxon>fabids</taxon>
        <taxon>Fabales</taxon>
        <taxon>Fabaceae</taxon>
        <taxon>Papilionoideae</taxon>
        <taxon>50 kb inversion clade</taxon>
        <taxon>dalbergioids sensu lato</taxon>
        <taxon>Dalbergieae</taxon>
        <taxon>Pterocarpus clade</taxon>
        <taxon>Stylosanthes</taxon>
    </lineage>
</organism>
<evidence type="ECO:0000256" key="1">
    <source>
        <dbReference type="SAM" id="MobiDB-lite"/>
    </source>
</evidence>
<evidence type="ECO:0000313" key="3">
    <source>
        <dbReference type="EMBL" id="MED6158965.1"/>
    </source>
</evidence>
<keyword evidence="2" id="KW-1133">Transmembrane helix</keyword>
<protein>
    <submittedName>
        <fullName evidence="3">Uncharacterized protein</fullName>
    </submittedName>
</protein>
<evidence type="ECO:0000313" key="4">
    <source>
        <dbReference type="Proteomes" id="UP001341840"/>
    </source>
</evidence>